<keyword evidence="4" id="KW-1185">Reference proteome</keyword>
<evidence type="ECO:0000313" key="4">
    <source>
        <dbReference type="Proteomes" id="UP001485459"/>
    </source>
</evidence>
<protein>
    <submittedName>
        <fullName evidence="3">M20/M25/M40 family metallo-hydrolase</fullName>
    </submittedName>
</protein>
<organism evidence="3 4">
    <name type="scientific">Chitinophaga pollutisoli</name>
    <dbReference type="NCBI Taxonomy" id="3133966"/>
    <lineage>
        <taxon>Bacteria</taxon>
        <taxon>Pseudomonadati</taxon>
        <taxon>Bacteroidota</taxon>
        <taxon>Chitinophagia</taxon>
        <taxon>Chitinophagales</taxon>
        <taxon>Chitinophagaceae</taxon>
        <taxon>Chitinophaga</taxon>
    </lineage>
</organism>
<dbReference type="PANTHER" id="PTHR12147:SF26">
    <property type="entry name" value="PEPTIDASE M28 DOMAIN-CONTAINING PROTEIN"/>
    <property type="match status" value="1"/>
</dbReference>
<name>A0ABZ2YGS0_9BACT</name>
<dbReference type="RefSeq" id="WP_341834032.1">
    <property type="nucleotide sequence ID" value="NZ_CP149822.1"/>
</dbReference>
<accession>A0ABZ2YGS0</accession>
<gene>
    <name evidence="3" type="ORF">WJU16_13525</name>
</gene>
<dbReference type="InterPro" id="IPR007484">
    <property type="entry name" value="Peptidase_M28"/>
</dbReference>
<feature type="chain" id="PRO_5046410186" evidence="1">
    <location>
        <begin position="20"/>
        <end position="296"/>
    </location>
</feature>
<proteinExistence type="predicted"/>
<dbReference type="EMBL" id="CP149822">
    <property type="protein sequence ID" value="WZN39024.1"/>
    <property type="molecule type" value="Genomic_DNA"/>
</dbReference>
<dbReference type="InterPro" id="IPR045175">
    <property type="entry name" value="M28_fam"/>
</dbReference>
<evidence type="ECO:0000313" key="3">
    <source>
        <dbReference type="EMBL" id="WZN39024.1"/>
    </source>
</evidence>
<dbReference type="PANTHER" id="PTHR12147">
    <property type="entry name" value="METALLOPEPTIDASE M28 FAMILY MEMBER"/>
    <property type="match status" value="1"/>
</dbReference>
<reference evidence="4" key="1">
    <citation type="submission" date="2024-03" db="EMBL/GenBank/DDBJ databases">
        <title>Chitinophaga horti sp. nov., isolated from garden soil.</title>
        <authorList>
            <person name="Lee D.S."/>
            <person name="Han D.M."/>
            <person name="Baek J.H."/>
            <person name="Choi D.G."/>
            <person name="Jeon J.H."/>
            <person name="Jeon C.O."/>
        </authorList>
    </citation>
    <scope>NUCLEOTIDE SEQUENCE [LARGE SCALE GENOMIC DNA]</scope>
    <source>
        <strain evidence="4">GPA1</strain>
    </source>
</reference>
<sequence>MKKILTLICCAFVASATSAQVDSAWLLKDVETLSADKFMGRLTGSKGNRLAQFYLLDRFKQAGIQPMSGTFEQSFYFTHGTERIMGTNLYGYIPGTSDSVIVISAHYDHVGTRHAQGVADSIYNGADDNASGVAAILGIAAWFAKHPPKYTLIFAAFDAEEMGLQGARAFVARPPVPIGKIVANINLDMVSRNDKNELYACGTFHYPQLKPYITAAAATSSIKLLTGHDNPGSGSQDWTSQSDQGAFHARKIPFIYFGVEDHPDYHRPSDEFSRIQPSFFYQAANTVLEVVRQMDK</sequence>
<feature type="domain" description="Peptidase M28" evidence="2">
    <location>
        <begin position="88"/>
        <end position="290"/>
    </location>
</feature>
<keyword evidence="1" id="KW-0732">Signal</keyword>
<dbReference type="Gene3D" id="3.40.630.10">
    <property type="entry name" value="Zn peptidases"/>
    <property type="match status" value="1"/>
</dbReference>
<dbReference type="SUPFAM" id="SSF53187">
    <property type="entry name" value="Zn-dependent exopeptidases"/>
    <property type="match status" value="1"/>
</dbReference>
<dbReference type="Pfam" id="PF04389">
    <property type="entry name" value="Peptidase_M28"/>
    <property type="match status" value="1"/>
</dbReference>
<evidence type="ECO:0000259" key="2">
    <source>
        <dbReference type="Pfam" id="PF04389"/>
    </source>
</evidence>
<dbReference type="Proteomes" id="UP001485459">
    <property type="component" value="Chromosome"/>
</dbReference>
<feature type="signal peptide" evidence="1">
    <location>
        <begin position="1"/>
        <end position="19"/>
    </location>
</feature>
<evidence type="ECO:0000256" key="1">
    <source>
        <dbReference type="SAM" id="SignalP"/>
    </source>
</evidence>